<dbReference type="Pfam" id="PF00583">
    <property type="entry name" value="Acetyltransf_1"/>
    <property type="match status" value="1"/>
</dbReference>
<sequence>MVFTRTDSSGDEYDPQYDSIAHRRKRRRVQTRQEAPAAPREVSKTPQPEILTPESLFAPVVTVLESDVHVLEDGEISFEQYIEPFLLEYSQAVLQAQESFTYTDIITKQPVHPMSRMQAWRILEDIEGKRSSDLLDAATALLRRKLKLDPSPLRRLLLSTSNNKEPDRSLSPMPPPARLPAAKPEVLDALYRIKTTPYASSFLSRLMGFQHSNTPGVIACDWNTRPPWIELMEDIHEHFTFRHPDAEHLRRLEAPVEYSTLRRDHLPQAHELLNRAFWSGVDVTDSLDYSPEQCTIIATYKKLVVGAAFLSSPQETYITYLAVKPGFENAQIATSMLYHLISLNPHKDIILHVSTTNPAMLLYNRFGFKAEEFIVGFYEDYIESQTRGSKNAFRLRLRQ</sequence>
<feature type="region of interest" description="Disordered" evidence="1">
    <location>
        <begin position="157"/>
        <end position="178"/>
    </location>
</feature>
<dbReference type="OrthoDB" id="4080456at2759"/>
<evidence type="ECO:0000313" key="3">
    <source>
        <dbReference type="EMBL" id="TCD71802.1"/>
    </source>
</evidence>
<protein>
    <recommendedName>
        <fullName evidence="2">N-acetyltransferase domain-containing protein</fullName>
    </recommendedName>
</protein>
<dbReference type="Proteomes" id="UP000292702">
    <property type="component" value="Unassembled WGS sequence"/>
</dbReference>
<dbReference type="InterPro" id="IPR016181">
    <property type="entry name" value="Acyl_CoA_acyltransferase"/>
</dbReference>
<reference evidence="3 4" key="1">
    <citation type="submission" date="2018-11" db="EMBL/GenBank/DDBJ databases">
        <title>Genome assembly of Steccherinum ochraceum LE-BIN_3174, the white-rot fungus of the Steccherinaceae family (The Residual Polyporoid clade, Polyporales, Basidiomycota).</title>
        <authorList>
            <person name="Fedorova T.V."/>
            <person name="Glazunova O.A."/>
            <person name="Landesman E.O."/>
            <person name="Moiseenko K.V."/>
            <person name="Psurtseva N.V."/>
            <person name="Savinova O.S."/>
            <person name="Shakhova N.V."/>
            <person name="Tyazhelova T.V."/>
            <person name="Vasina D.V."/>
        </authorList>
    </citation>
    <scope>NUCLEOTIDE SEQUENCE [LARGE SCALE GENOMIC DNA]</scope>
    <source>
        <strain evidence="3 4">LE-BIN_3174</strain>
    </source>
</reference>
<dbReference type="GO" id="GO:0016747">
    <property type="term" value="F:acyltransferase activity, transferring groups other than amino-acyl groups"/>
    <property type="evidence" value="ECO:0007669"/>
    <property type="project" value="InterPro"/>
</dbReference>
<dbReference type="EMBL" id="RWJN01000002">
    <property type="protein sequence ID" value="TCD71802.1"/>
    <property type="molecule type" value="Genomic_DNA"/>
</dbReference>
<keyword evidence="4" id="KW-1185">Reference proteome</keyword>
<dbReference type="SUPFAM" id="SSF55729">
    <property type="entry name" value="Acyl-CoA N-acyltransferases (Nat)"/>
    <property type="match status" value="1"/>
</dbReference>
<accession>A0A4R0RWV4</accession>
<comment type="caution">
    <text evidence="3">The sequence shown here is derived from an EMBL/GenBank/DDBJ whole genome shotgun (WGS) entry which is preliminary data.</text>
</comment>
<feature type="domain" description="N-acetyltransferase" evidence="2">
    <location>
        <begin position="256"/>
        <end position="388"/>
    </location>
</feature>
<dbReference type="PROSITE" id="PS51186">
    <property type="entry name" value="GNAT"/>
    <property type="match status" value="1"/>
</dbReference>
<evidence type="ECO:0000313" key="4">
    <source>
        <dbReference type="Proteomes" id="UP000292702"/>
    </source>
</evidence>
<dbReference type="Gene3D" id="3.40.630.30">
    <property type="match status" value="1"/>
</dbReference>
<dbReference type="InterPro" id="IPR000182">
    <property type="entry name" value="GNAT_dom"/>
</dbReference>
<dbReference type="AlphaFoldDB" id="A0A4R0RWV4"/>
<gene>
    <name evidence="3" type="ORF">EIP91_003145</name>
</gene>
<name>A0A4R0RWV4_9APHY</name>
<proteinExistence type="predicted"/>
<evidence type="ECO:0000256" key="1">
    <source>
        <dbReference type="SAM" id="MobiDB-lite"/>
    </source>
</evidence>
<feature type="region of interest" description="Disordered" evidence="1">
    <location>
        <begin position="1"/>
        <end position="49"/>
    </location>
</feature>
<dbReference type="STRING" id="92696.A0A4R0RWV4"/>
<organism evidence="3 4">
    <name type="scientific">Steccherinum ochraceum</name>
    <dbReference type="NCBI Taxonomy" id="92696"/>
    <lineage>
        <taxon>Eukaryota</taxon>
        <taxon>Fungi</taxon>
        <taxon>Dikarya</taxon>
        <taxon>Basidiomycota</taxon>
        <taxon>Agaricomycotina</taxon>
        <taxon>Agaricomycetes</taxon>
        <taxon>Polyporales</taxon>
        <taxon>Steccherinaceae</taxon>
        <taxon>Steccherinum</taxon>
    </lineage>
</organism>
<evidence type="ECO:0000259" key="2">
    <source>
        <dbReference type="PROSITE" id="PS51186"/>
    </source>
</evidence>